<gene>
    <name evidence="2" type="ORF">M2650_15725</name>
</gene>
<sequence length="70" mass="7741">MNIYTGLLFQHGHIQDPQLALSLAGGEDRPAQAPSHRASQDRRPARKEKHASFRRGAIFAVCSTALSPFR</sequence>
<proteinExistence type="predicted"/>
<dbReference type="RefSeq" id="WP_249476105.1">
    <property type="nucleotide sequence ID" value="NZ_JAMBEP010000006.1"/>
</dbReference>
<dbReference type="Proteomes" id="UP001431217">
    <property type="component" value="Unassembled WGS sequence"/>
</dbReference>
<reference evidence="2 3" key="1">
    <citation type="submission" date="2022-05" db="EMBL/GenBank/DDBJ databases">
        <title>Luteimonas sp. SX5, whole genome shotgun sequencing project.</title>
        <authorList>
            <person name="Zhao G."/>
            <person name="Shen L."/>
        </authorList>
    </citation>
    <scope>NUCLEOTIDE SEQUENCE [LARGE SCALE GENOMIC DNA]</scope>
    <source>
        <strain evidence="2 3">SX5</strain>
    </source>
</reference>
<keyword evidence="3" id="KW-1185">Reference proteome</keyword>
<evidence type="ECO:0000313" key="2">
    <source>
        <dbReference type="EMBL" id="MCL1636073.1"/>
    </source>
</evidence>
<protein>
    <submittedName>
        <fullName evidence="2">Uncharacterized protein</fullName>
    </submittedName>
</protein>
<comment type="caution">
    <text evidence="2">The sequence shown here is derived from an EMBL/GenBank/DDBJ whole genome shotgun (WGS) entry which is preliminary data.</text>
</comment>
<dbReference type="EMBL" id="JAMBEP010000006">
    <property type="protein sequence ID" value="MCL1636073.1"/>
    <property type="molecule type" value="Genomic_DNA"/>
</dbReference>
<organism evidence="2 3">
    <name type="scientific">Luteimonas galliterrae</name>
    <dbReference type="NCBI Taxonomy" id="2940486"/>
    <lineage>
        <taxon>Bacteria</taxon>
        <taxon>Pseudomonadati</taxon>
        <taxon>Pseudomonadota</taxon>
        <taxon>Gammaproteobacteria</taxon>
        <taxon>Lysobacterales</taxon>
        <taxon>Lysobacteraceae</taxon>
        <taxon>Luteimonas</taxon>
    </lineage>
</organism>
<accession>A0ABT0MN70</accession>
<name>A0ABT0MN70_9GAMM</name>
<evidence type="ECO:0000313" key="3">
    <source>
        <dbReference type="Proteomes" id="UP001431217"/>
    </source>
</evidence>
<feature type="region of interest" description="Disordered" evidence="1">
    <location>
        <begin position="24"/>
        <end position="51"/>
    </location>
</feature>
<evidence type="ECO:0000256" key="1">
    <source>
        <dbReference type="SAM" id="MobiDB-lite"/>
    </source>
</evidence>